<comment type="caution">
    <text evidence="2">The sequence shown here is derived from an EMBL/GenBank/DDBJ whole genome shotgun (WGS) entry which is preliminary data.</text>
</comment>
<accession>A0A9N7MQF4</accession>
<dbReference type="Proteomes" id="UP001153555">
    <property type="component" value="Unassembled WGS sequence"/>
</dbReference>
<dbReference type="EMBL" id="CACSLK010011313">
    <property type="protein sequence ID" value="CAA0813345.1"/>
    <property type="molecule type" value="Genomic_DNA"/>
</dbReference>
<gene>
    <name evidence="2" type="ORF">SHERM_13904</name>
</gene>
<evidence type="ECO:0000313" key="2">
    <source>
        <dbReference type="EMBL" id="CAA0813345.1"/>
    </source>
</evidence>
<feature type="compositionally biased region" description="Gly residues" evidence="1">
    <location>
        <begin position="113"/>
        <end position="130"/>
    </location>
</feature>
<dbReference type="PANTHER" id="PTHR31604:SF2">
    <property type="entry name" value="PROTEIN SHI RELATED SEQUENCE 7"/>
    <property type="match status" value="1"/>
</dbReference>
<dbReference type="InterPro" id="IPR006511">
    <property type="entry name" value="SHI_C"/>
</dbReference>
<evidence type="ECO:0000313" key="3">
    <source>
        <dbReference type="Proteomes" id="UP001153555"/>
    </source>
</evidence>
<proteinExistence type="predicted"/>
<reference evidence="2" key="1">
    <citation type="submission" date="2019-12" db="EMBL/GenBank/DDBJ databases">
        <authorList>
            <person name="Scholes J."/>
        </authorList>
    </citation>
    <scope>NUCLEOTIDE SEQUENCE</scope>
</reference>
<sequence>MSGFFYLGAKSQHDQGPPLPEPNYNLLLSKNEEIGFELLEPAGFSIGPGDDNRSEAGHFPLELNSPAVFRCVRVSPMDEGGDEQLAYQTAVKIGGHVFKGILYNQGSESQLPGSGGGGGGGEGTFGGGGSQQRPPAPISGGGNVALDPSIYSPQLSGGFMGIRNISFHQHINE</sequence>
<protein>
    <submittedName>
        <fullName evidence="2">Protein SHI RELATED SEQUENCE 5</fullName>
    </submittedName>
</protein>
<dbReference type="GO" id="GO:0003677">
    <property type="term" value="F:DNA binding"/>
    <property type="evidence" value="ECO:0007669"/>
    <property type="project" value="TreeGrafter"/>
</dbReference>
<dbReference type="Pfam" id="PF05142">
    <property type="entry name" value="DUF702"/>
    <property type="match status" value="1"/>
</dbReference>
<name>A0A9N7MQF4_STRHE</name>
<dbReference type="GO" id="GO:0005634">
    <property type="term" value="C:nucleus"/>
    <property type="evidence" value="ECO:0007669"/>
    <property type="project" value="TreeGrafter"/>
</dbReference>
<evidence type="ECO:0000256" key="1">
    <source>
        <dbReference type="SAM" id="MobiDB-lite"/>
    </source>
</evidence>
<dbReference type="GO" id="GO:0045893">
    <property type="term" value="P:positive regulation of DNA-templated transcription"/>
    <property type="evidence" value="ECO:0007669"/>
    <property type="project" value="TreeGrafter"/>
</dbReference>
<dbReference type="OrthoDB" id="692274at2759"/>
<dbReference type="PANTHER" id="PTHR31604">
    <property type="entry name" value="PROTEIN LATERAL ROOT PRIMORDIUM 1"/>
    <property type="match status" value="1"/>
</dbReference>
<dbReference type="GO" id="GO:0003700">
    <property type="term" value="F:DNA-binding transcription factor activity"/>
    <property type="evidence" value="ECO:0007669"/>
    <property type="project" value="InterPro"/>
</dbReference>
<dbReference type="InterPro" id="IPR007818">
    <property type="entry name" value="SHI"/>
</dbReference>
<dbReference type="AlphaFoldDB" id="A0A9N7MQF4"/>
<dbReference type="NCBIfam" id="TIGR01624">
    <property type="entry name" value="LRP1_Cterm"/>
    <property type="match status" value="1"/>
</dbReference>
<keyword evidence="3" id="KW-1185">Reference proteome</keyword>
<feature type="region of interest" description="Disordered" evidence="1">
    <location>
        <begin position="108"/>
        <end position="145"/>
    </location>
</feature>
<organism evidence="2 3">
    <name type="scientific">Striga hermonthica</name>
    <name type="common">Purple witchweed</name>
    <name type="synonym">Buchnera hermonthica</name>
    <dbReference type="NCBI Taxonomy" id="68872"/>
    <lineage>
        <taxon>Eukaryota</taxon>
        <taxon>Viridiplantae</taxon>
        <taxon>Streptophyta</taxon>
        <taxon>Embryophyta</taxon>
        <taxon>Tracheophyta</taxon>
        <taxon>Spermatophyta</taxon>
        <taxon>Magnoliopsida</taxon>
        <taxon>eudicotyledons</taxon>
        <taxon>Gunneridae</taxon>
        <taxon>Pentapetalae</taxon>
        <taxon>asterids</taxon>
        <taxon>lamiids</taxon>
        <taxon>Lamiales</taxon>
        <taxon>Orobanchaceae</taxon>
        <taxon>Buchnereae</taxon>
        <taxon>Striga</taxon>
    </lineage>
</organism>